<dbReference type="Proteomes" id="UP000054988">
    <property type="component" value="Unassembled WGS sequence"/>
</dbReference>
<name>A0A0W0FVF5_MONRR</name>
<sequence>MTLTSRSRKRGTSTNDIGRVTKKQKTERSKPHAEDIQYLSTIDVPLFFPPIPSPPMFSPQSPCTCSQPWITHGMPNFQDTYLFYVPSDHPALCSLSLAVVPQSSRSRSILTSVTKTSQIDEIWEPRSSILLSEDRHEHQPISAMFAVPSSEDVFCY</sequence>
<protein>
    <submittedName>
        <fullName evidence="2">Uncharacterized protein</fullName>
    </submittedName>
</protein>
<dbReference type="AlphaFoldDB" id="A0A0W0FVF5"/>
<evidence type="ECO:0000313" key="3">
    <source>
        <dbReference type="Proteomes" id="UP000054988"/>
    </source>
</evidence>
<dbReference type="EMBL" id="LATX01001597">
    <property type="protein sequence ID" value="KTB40213.1"/>
    <property type="molecule type" value="Genomic_DNA"/>
</dbReference>
<reference evidence="2 3" key="1">
    <citation type="submission" date="2015-12" db="EMBL/GenBank/DDBJ databases">
        <title>Draft genome sequence of Moniliophthora roreri, the causal agent of frosty pod rot of cacao.</title>
        <authorList>
            <person name="Aime M.C."/>
            <person name="Diaz-Valderrama J.R."/>
            <person name="Kijpornyongpan T."/>
            <person name="Phillips-Mora W."/>
        </authorList>
    </citation>
    <scope>NUCLEOTIDE SEQUENCE [LARGE SCALE GENOMIC DNA]</scope>
    <source>
        <strain evidence="2 3">MCA 2952</strain>
    </source>
</reference>
<evidence type="ECO:0000256" key="1">
    <source>
        <dbReference type="SAM" id="MobiDB-lite"/>
    </source>
</evidence>
<comment type="caution">
    <text evidence="2">The sequence shown here is derived from an EMBL/GenBank/DDBJ whole genome shotgun (WGS) entry which is preliminary data.</text>
</comment>
<accession>A0A0W0FVF5</accession>
<feature type="region of interest" description="Disordered" evidence="1">
    <location>
        <begin position="1"/>
        <end position="33"/>
    </location>
</feature>
<gene>
    <name evidence="2" type="ORF">WG66_7200</name>
</gene>
<feature type="compositionally biased region" description="Basic residues" evidence="1">
    <location>
        <begin position="1"/>
        <end position="11"/>
    </location>
</feature>
<feature type="compositionally biased region" description="Basic and acidic residues" evidence="1">
    <location>
        <begin position="24"/>
        <end position="33"/>
    </location>
</feature>
<proteinExistence type="predicted"/>
<organism evidence="2 3">
    <name type="scientific">Moniliophthora roreri</name>
    <name type="common">Frosty pod rot fungus</name>
    <name type="synonym">Monilia roreri</name>
    <dbReference type="NCBI Taxonomy" id="221103"/>
    <lineage>
        <taxon>Eukaryota</taxon>
        <taxon>Fungi</taxon>
        <taxon>Dikarya</taxon>
        <taxon>Basidiomycota</taxon>
        <taxon>Agaricomycotina</taxon>
        <taxon>Agaricomycetes</taxon>
        <taxon>Agaricomycetidae</taxon>
        <taxon>Agaricales</taxon>
        <taxon>Marasmiineae</taxon>
        <taxon>Marasmiaceae</taxon>
        <taxon>Moniliophthora</taxon>
    </lineage>
</organism>
<evidence type="ECO:0000313" key="2">
    <source>
        <dbReference type="EMBL" id="KTB40213.1"/>
    </source>
</evidence>